<dbReference type="OrthoDB" id="10264378at2759"/>
<feature type="domain" description="UTP25 C-terminal" evidence="7">
    <location>
        <begin position="471"/>
        <end position="619"/>
    </location>
</feature>
<dbReference type="GO" id="GO:0032040">
    <property type="term" value="C:small-subunit processome"/>
    <property type="evidence" value="ECO:0007669"/>
    <property type="project" value="TreeGrafter"/>
</dbReference>
<evidence type="ECO:0000256" key="5">
    <source>
        <dbReference type="ARBA" id="ARBA00032325"/>
    </source>
</evidence>
<dbReference type="GO" id="GO:0019843">
    <property type="term" value="F:rRNA binding"/>
    <property type="evidence" value="ECO:0007669"/>
    <property type="project" value="TreeGrafter"/>
</dbReference>
<dbReference type="SUPFAM" id="SSF52540">
    <property type="entry name" value="P-loop containing nucleoside triphosphate hydrolases"/>
    <property type="match status" value="1"/>
</dbReference>
<name>A0A4S2M3T1_OPIFE</name>
<dbReference type="Pfam" id="PF22916">
    <property type="entry name" value="UTP25_NTPase-like"/>
    <property type="match status" value="1"/>
</dbReference>
<dbReference type="GO" id="GO:0034511">
    <property type="term" value="F:U3 snoRNA binding"/>
    <property type="evidence" value="ECO:0007669"/>
    <property type="project" value="InterPro"/>
</dbReference>
<evidence type="ECO:0000256" key="1">
    <source>
        <dbReference type="ARBA" id="ARBA00004604"/>
    </source>
</evidence>
<evidence type="ECO:0000256" key="3">
    <source>
        <dbReference type="ARBA" id="ARBA00023242"/>
    </source>
</evidence>
<feature type="region of interest" description="Disordered" evidence="6">
    <location>
        <begin position="169"/>
        <end position="191"/>
    </location>
</feature>
<dbReference type="STRING" id="147828.A0A4S2M3T1"/>
<dbReference type="Gene3D" id="3.40.50.300">
    <property type="entry name" value="P-loop containing nucleotide triphosphate hydrolases"/>
    <property type="match status" value="1"/>
</dbReference>
<comment type="similarity">
    <text evidence="2">Belongs to the UTP25 family.</text>
</comment>
<keyword evidence="3" id="KW-0539">Nucleus</keyword>
<proteinExistence type="inferred from homology"/>
<keyword evidence="10" id="KW-1185">Reference proteome</keyword>
<organism evidence="9 10">
    <name type="scientific">Opisthorchis felineus</name>
    <dbReference type="NCBI Taxonomy" id="147828"/>
    <lineage>
        <taxon>Eukaryota</taxon>
        <taxon>Metazoa</taxon>
        <taxon>Spiralia</taxon>
        <taxon>Lophotrochozoa</taxon>
        <taxon>Platyhelminthes</taxon>
        <taxon>Trematoda</taxon>
        <taxon>Digenea</taxon>
        <taxon>Opisthorchiida</taxon>
        <taxon>Opisthorchiata</taxon>
        <taxon>Opisthorchiidae</taxon>
        <taxon>Opisthorchis</taxon>
    </lineage>
</organism>
<dbReference type="EMBL" id="SJOL01006361">
    <property type="protein sequence ID" value="TGZ68537.1"/>
    <property type="molecule type" value="Genomic_DNA"/>
</dbReference>
<dbReference type="InterPro" id="IPR053940">
    <property type="entry name" value="UTP25_NTPase-like"/>
</dbReference>
<reference evidence="9 10" key="1">
    <citation type="journal article" date="2019" name="BMC Genomics">
        <title>New insights from Opisthorchis felineus genome: update on genomics of the epidemiologically important liver flukes.</title>
        <authorList>
            <person name="Ershov N.I."/>
            <person name="Mordvinov V.A."/>
            <person name="Prokhortchouk E.B."/>
            <person name="Pakharukova M.Y."/>
            <person name="Gunbin K.V."/>
            <person name="Ustyantsev K."/>
            <person name="Genaev M.A."/>
            <person name="Blinov A.G."/>
            <person name="Mazur A."/>
            <person name="Boulygina E."/>
            <person name="Tsygankova S."/>
            <person name="Khrameeva E."/>
            <person name="Chekanov N."/>
            <person name="Fan G."/>
            <person name="Xiao A."/>
            <person name="Zhang H."/>
            <person name="Xu X."/>
            <person name="Yang H."/>
            <person name="Solovyev V."/>
            <person name="Lee S.M."/>
            <person name="Liu X."/>
            <person name="Afonnikov D.A."/>
            <person name="Skryabin K.G."/>
        </authorList>
    </citation>
    <scope>NUCLEOTIDE SEQUENCE [LARGE SCALE GENOMIC DNA]</scope>
    <source>
        <strain evidence="9">AK-0245</strain>
        <tissue evidence="9">Whole organism</tissue>
    </source>
</reference>
<feature type="compositionally biased region" description="Basic and acidic residues" evidence="6">
    <location>
        <begin position="173"/>
        <end position="191"/>
    </location>
</feature>
<evidence type="ECO:0000259" key="7">
    <source>
        <dbReference type="Pfam" id="PF06862"/>
    </source>
</evidence>
<evidence type="ECO:0000313" key="9">
    <source>
        <dbReference type="EMBL" id="TGZ68537.1"/>
    </source>
</evidence>
<dbReference type="InterPro" id="IPR027417">
    <property type="entry name" value="P-loop_NTPase"/>
</dbReference>
<evidence type="ECO:0000256" key="6">
    <source>
        <dbReference type="SAM" id="MobiDB-lite"/>
    </source>
</evidence>
<dbReference type="InterPro" id="IPR010678">
    <property type="entry name" value="UTP25"/>
</dbReference>
<dbReference type="AlphaFoldDB" id="A0A4S2M3T1"/>
<sequence length="643" mass="73417">MDDFSDFPTEGSAFVRHYSFPYEQLDSLDINIASTVVDPTIGCYKSTARTLRFPLLPSKNPVAPKLSAFDEAIFQLVSNYEDMLFCRRSPDNVTVRTIYCAHALNHSLRSRKLMMKNNEREAKMGISDSLRDQGFHRARTLILAPTKEAARRIVHTFLRLMPEGSTVSHRRRFDRDFGPQPGEADKEKRKGRKPSDYEEWFSCNTSDHFRIGIAFAKKSVKLYSAFVESDLILASPLGLQTIIDEEKEKDADLQYITASTELLIIDQAEMLLMQNWANVQKIVSLLNQRPTKATFASAARIRLGYLAGYGRRYRQTLIFSAVSAAPITLLTGDCENFQGLNFIPPQPHYPGLYPSYLPEAVRVPGTKRNPSKLDSSHPTTKRGRMDGSLTSCLEEVKLNLITFAVSGQALRGVQLSTEDSDVDSHSDDESFGEVKRIKLDISVEELRKNQLSMVERISSHDLTYLADRAVPLARMNAFKIRILPRLRRGVDPRVLIYVPAFYDLEELRLILTAESLDFCCIHEYTEDSEAERFRTLFADGRIRILLMSERYYFFRRRKLRGAHTFIFYGPPTFPWFVKELLDSGYKSDGVSSEQATVVQLTILYYPPFEAAQVSTITGIHFSLYMRFLFDPVTKYTISDDSVR</sequence>
<protein>
    <recommendedName>
        <fullName evidence="4">U3 small nucleolar RNA-associated protein 25 homolog</fullName>
    </recommendedName>
    <alternativeName>
        <fullName evidence="5">UTP25 small subunit processor component</fullName>
    </alternativeName>
</protein>
<dbReference type="PANTHER" id="PTHR12933">
    <property type="entry name" value="ORF PROTEIN-RELATED"/>
    <property type="match status" value="1"/>
</dbReference>
<accession>A0A4S2M3T1</accession>
<evidence type="ECO:0000256" key="4">
    <source>
        <dbReference type="ARBA" id="ARBA00024421"/>
    </source>
</evidence>
<evidence type="ECO:0000259" key="8">
    <source>
        <dbReference type="Pfam" id="PF22916"/>
    </source>
</evidence>
<comment type="caution">
    <text evidence="9">The sequence shown here is derived from an EMBL/GenBank/DDBJ whole genome shotgun (WGS) entry which is preliminary data.</text>
</comment>
<dbReference type="GO" id="GO:0000462">
    <property type="term" value="P:maturation of SSU-rRNA from tricistronic rRNA transcript (SSU-rRNA, 5.8S rRNA, LSU-rRNA)"/>
    <property type="evidence" value="ECO:0007669"/>
    <property type="project" value="TreeGrafter"/>
</dbReference>
<dbReference type="InterPro" id="IPR053939">
    <property type="entry name" value="UTP25_C"/>
</dbReference>
<comment type="subcellular location">
    <subcellularLocation>
        <location evidence="1">Nucleus</location>
        <location evidence="1">Nucleolus</location>
    </subcellularLocation>
</comment>
<feature type="region of interest" description="Disordered" evidence="6">
    <location>
        <begin position="365"/>
        <end position="386"/>
    </location>
</feature>
<dbReference type="Pfam" id="PF06862">
    <property type="entry name" value="Utp25_C"/>
    <property type="match status" value="1"/>
</dbReference>
<gene>
    <name evidence="9" type="ORF">CRM22_004212</name>
</gene>
<evidence type="ECO:0000256" key="2">
    <source>
        <dbReference type="ARBA" id="ARBA00009223"/>
    </source>
</evidence>
<evidence type="ECO:0000313" key="10">
    <source>
        <dbReference type="Proteomes" id="UP000308267"/>
    </source>
</evidence>
<dbReference type="PANTHER" id="PTHR12933:SF0">
    <property type="entry name" value="U3 SMALL NUCLEOLAR RNA-ASSOCIATED PROTEIN 25 HOMOLOG"/>
    <property type="match status" value="1"/>
</dbReference>
<dbReference type="Proteomes" id="UP000308267">
    <property type="component" value="Unassembled WGS sequence"/>
</dbReference>
<feature type="domain" description="UTP25 NTP hydrolase-like" evidence="8">
    <location>
        <begin position="80"/>
        <end position="339"/>
    </location>
</feature>